<evidence type="ECO:0000313" key="2">
    <source>
        <dbReference type="Proteomes" id="UP001590951"/>
    </source>
</evidence>
<sequence length="66" mass="7793">MDQEVRKFWGNKWVELLRMLTGSIRQRGAEQALEELRAEGHKLEEMELAAEWRREGGDSYRSKDKG</sequence>
<organism evidence="1 2">
    <name type="scientific">Lepraria finkii</name>
    <dbReference type="NCBI Taxonomy" id="1340010"/>
    <lineage>
        <taxon>Eukaryota</taxon>
        <taxon>Fungi</taxon>
        <taxon>Dikarya</taxon>
        <taxon>Ascomycota</taxon>
        <taxon>Pezizomycotina</taxon>
        <taxon>Lecanoromycetes</taxon>
        <taxon>OSLEUM clade</taxon>
        <taxon>Lecanoromycetidae</taxon>
        <taxon>Lecanorales</taxon>
        <taxon>Lecanorineae</taxon>
        <taxon>Stereocaulaceae</taxon>
        <taxon>Lepraria</taxon>
    </lineage>
</organism>
<keyword evidence="2" id="KW-1185">Reference proteome</keyword>
<protein>
    <submittedName>
        <fullName evidence="1">Uncharacterized protein</fullName>
    </submittedName>
</protein>
<reference evidence="1 2" key="1">
    <citation type="submission" date="2024-09" db="EMBL/GenBank/DDBJ databases">
        <title>Rethinking Asexuality: The Enigmatic Case of Functional Sexual Genes in Lepraria (Stereocaulaceae).</title>
        <authorList>
            <person name="Doellman M."/>
            <person name="Sun Y."/>
            <person name="Barcenas-Pena A."/>
            <person name="Lumbsch H.T."/>
            <person name="Grewe F."/>
        </authorList>
    </citation>
    <scope>NUCLEOTIDE SEQUENCE [LARGE SCALE GENOMIC DNA]</scope>
    <source>
        <strain evidence="1 2">Grewe 0041</strain>
    </source>
</reference>
<dbReference type="Proteomes" id="UP001590951">
    <property type="component" value="Unassembled WGS sequence"/>
</dbReference>
<dbReference type="EMBL" id="JBHFEH010000001">
    <property type="protein sequence ID" value="KAL2059412.1"/>
    <property type="molecule type" value="Genomic_DNA"/>
</dbReference>
<comment type="caution">
    <text evidence="1">The sequence shown here is derived from an EMBL/GenBank/DDBJ whole genome shotgun (WGS) entry which is preliminary data.</text>
</comment>
<proteinExistence type="predicted"/>
<evidence type="ECO:0000313" key="1">
    <source>
        <dbReference type="EMBL" id="KAL2059412.1"/>
    </source>
</evidence>
<name>A0ABR4BNM5_9LECA</name>
<gene>
    <name evidence="1" type="ORF">ABVK25_000705</name>
</gene>
<accession>A0ABR4BNM5</accession>